<dbReference type="PANTHER" id="PTHR37419">
    <property type="entry name" value="SERINE/THREONINE-PROTEIN KINASE TOXIN HIPA"/>
    <property type="match status" value="1"/>
</dbReference>
<evidence type="ECO:0000256" key="3">
    <source>
        <dbReference type="ARBA" id="ARBA00022777"/>
    </source>
</evidence>
<evidence type="ECO:0000313" key="5">
    <source>
        <dbReference type="EMBL" id="SHN56842.1"/>
    </source>
</evidence>
<evidence type="ECO:0000259" key="4">
    <source>
        <dbReference type="Pfam" id="PF07804"/>
    </source>
</evidence>
<evidence type="ECO:0000256" key="2">
    <source>
        <dbReference type="ARBA" id="ARBA00022679"/>
    </source>
</evidence>
<evidence type="ECO:0000256" key="1">
    <source>
        <dbReference type="ARBA" id="ARBA00010164"/>
    </source>
</evidence>
<accession>A0A1M7SEW3</accession>
<proteinExistence type="inferred from homology"/>
<dbReference type="Proteomes" id="UP000184097">
    <property type="component" value="Unassembled WGS sequence"/>
</dbReference>
<comment type="similarity">
    <text evidence="1">Belongs to the HipA Ser/Thr kinase family.</text>
</comment>
<dbReference type="InterPro" id="IPR012893">
    <property type="entry name" value="HipA-like_C"/>
</dbReference>
<evidence type="ECO:0000313" key="6">
    <source>
        <dbReference type="Proteomes" id="UP000184097"/>
    </source>
</evidence>
<organism evidence="5 6">
    <name type="scientific">Butyrivibrio hungatei DSM 14810</name>
    <dbReference type="NCBI Taxonomy" id="1121132"/>
    <lineage>
        <taxon>Bacteria</taxon>
        <taxon>Bacillati</taxon>
        <taxon>Bacillota</taxon>
        <taxon>Clostridia</taxon>
        <taxon>Lachnospirales</taxon>
        <taxon>Lachnospiraceae</taxon>
        <taxon>Butyrivibrio</taxon>
    </lineage>
</organism>
<keyword evidence="2" id="KW-0808">Transferase</keyword>
<keyword evidence="3 5" id="KW-0418">Kinase</keyword>
<dbReference type="AlphaFoldDB" id="A0A1M7SEW3"/>
<feature type="domain" description="HipA-like C-terminal" evidence="4">
    <location>
        <begin position="178"/>
        <end position="391"/>
    </location>
</feature>
<protein>
    <submittedName>
        <fullName evidence="5">Serine/threonine-protein kinase HipA</fullName>
    </submittedName>
</protein>
<dbReference type="GO" id="GO:0004674">
    <property type="term" value="F:protein serine/threonine kinase activity"/>
    <property type="evidence" value="ECO:0007669"/>
    <property type="project" value="TreeGrafter"/>
</dbReference>
<dbReference type="GO" id="GO:0005829">
    <property type="term" value="C:cytosol"/>
    <property type="evidence" value="ECO:0007669"/>
    <property type="project" value="TreeGrafter"/>
</dbReference>
<dbReference type="InterPro" id="IPR052028">
    <property type="entry name" value="HipA_Ser/Thr_kinase"/>
</dbReference>
<dbReference type="RefSeq" id="WP_072702633.1">
    <property type="nucleotide sequence ID" value="NZ_FRDH01000006.1"/>
</dbReference>
<gene>
    <name evidence="5" type="ORF">SAMN02745247_01592</name>
</gene>
<name>A0A1M7SEW3_9FIRM</name>
<reference evidence="5 6" key="1">
    <citation type="submission" date="2016-12" db="EMBL/GenBank/DDBJ databases">
        <authorList>
            <person name="Song W.-J."/>
            <person name="Kurnit D.M."/>
        </authorList>
    </citation>
    <scope>NUCLEOTIDE SEQUENCE [LARGE SCALE GENOMIC DNA]</scope>
    <source>
        <strain evidence="5 6">DSM 14810</strain>
    </source>
</reference>
<dbReference type="Gene3D" id="1.10.1070.20">
    <property type="match status" value="1"/>
</dbReference>
<dbReference type="Pfam" id="PF07804">
    <property type="entry name" value="HipA_C"/>
    <property type="match status" value="1"/>
</dbReference>
<sequence>MSSEKQVFVYADFGAYNCTPVGRIYISEIRGKEMYAFEYEKEWLLKANYYLDPDLQLFGGRQYTRNDKSIFGVFADSCPDRWGRLLMKRREEIKAKASKEKPRKLLESDYLLGVYDESRMGGLRFKIDKDGDFVSNDKEYATPPMTSLRELEHASLAFEKEDEALNEKWLKQLIAPGSSLGGARPKASVMSPDGSLWIAKFPSRNDDTDVGAWEMVVHELAKMCYLNVPEAQMQKFSKLGSTYLVKRFDRQGNRRVHFSSAMTMLGKNDGDDHTEGGSYLEIVSFLKANGASPQNDLYELWKRIVFSMAVSNTDDHFRNHGFILTENGWRLSPLYDVNPDIYGDCLKLNVDDNDSALDFELAYNSAAYYGLKPKQAKETINEIKTIVADNWMNIAKRYGISRSEVERMSPAFSAK</sequence>
<dbReference type="EMBL" id="FRDH01000006">
    <property type="protein sequence ID" value="SHN56842.1"/>
    <property type="molecule type" value="Genomic_DNA"/>
</dbReference>